<proteinExistence type="predicted"/>
<dbReference type="OrthoDB" id="6114586at2759"/>
<evidence type="ECO:0000313" key="2">
    <source>
        <dbReference type="EMBL" id="CAG2258112.1"/>
    </source>
</evidence>
<feature type="compositionally biased region" description="Polar residues" evidence="1">
    <location>
        <begin position="208"/>
        <end position="221"/>
    </location>
</feature>
<dbReference type="AlphaFoldDB" id="A0A8S3VJH7"/>
<feature type="region of interest" description="Disordered" evidence="1">
    <location>
        <begin position="1"/>
        <end position="103"/>
    </location>
</feature>
<feature type="region of interest" description="Disordered" evidence="1">
    <location>
        <begin position="1081"/>
        <end position="1108"/>
    </location>
</feature>
<accession>A0A8S3VJH7</accession>
<feature type="region of interest" description="Disordered" evidence="1">
    <location>
        <begin position="181"/>
        <end position="233"/>
    </location>
</feature>
<feature type="compositionally biased region" description="Basic residues" evidence="1">
    <location>
        <begin position="31"/>
        <end position="45"/>
    </location>
</feature>
<evidence type="ECO:0000313" key="3">
    <source>
        <dbReference type="Proteomes" id="UP000683360"/>
    </source>
</evidence>
<protein>
    <submittedName>
        <fullName evidence="2">Uncharacterized protein</fullName>
    </submittedName>
</protein>
<gene>
    <name evidence="2" type="ORF">MEDL_69193</name>
</gene>
<sequence length="1108" mass="127175">MGNLGTKKKQKEEDIADDVWLKLNDGQQKSPKSKKKKKKKRKKKGKGDSPDRVEEDVSQCDSYSYSTLSSRKLSDSTIASAGTITQQNERDEHNTSRLCGTNVDDQSNGSIGYVTASDTFTPPVPRKGIHAKFSPVIARDSPRVVRRLLQREKILESPEKILETPNESLCHLSPRAKFFLTTPEPPKNKAFENRKFSRHSSGSSIDSRTFTMQSDNKTPQMCSEGGSDDKSSKICKEREKDNRCITNGSLIVKSRQLQQNKNTCDSRFSNNSLEMSDSTTENLVRTGEKAKLIRYDGGNLSPAERRKCKQTQQVEVDKTTKIILPFVKFDSVHPQQGVHSNFIDYIERPERDKKTKRETYCVPQNEKLKEENDNAHLKVESCAEFVPPPSPASGVTLLEVDECAINESETCSDIHLSKDDEIFGDSICKRLSLLLESEQDNAKLNRSEFHEFTDSPSSSPDIPEVQQIDPDERFEEDVFRYLEQSCLKSTDFDDTYKSIEETEIKSNLKQEDKNLRLICKENYEILTVPKVDATVKTPQGRDNASVLDVMNNNFRMKSTDEDTNSSVKDRTEVTQRDVCKKVSKRKSELDIEEQMKHENELNEKLIQQQIEVLQNIIPTQNETNKRNSTLFAVNNKHANDPDNYILVTKKTYGVKSGILVELMDEEKDLLTRDVIKTMDGNDWIATGSEQKYKPESMIIETGLNVKCPAFTHDHISKEESELSCSSESLESLTEPVYDDLDDYQRHNQHLKYNEGVFDIQNDENVQHYRELDIDDYEFEKHEREFEIDEHNFQKHKRKLESHDREYSDIPSSDEEIDFKNILNRSQSQSESDCSDFRPKRESDNICEVIKSYKDEDYSDYSDEISEEEILYSEEPRTERQITVKRTPSKLDQSIQKLFLEKSKQLSISAPQRPDKQLDSFDLTPTAEVYEQSQAGGYDSPFHKSSEGSRRSVAYTESDLDASEKWEDDDDDASNDSMLADDEDDDDEFGQIIFSKPYIEYDDKVDASFSYSMVQTMPESPVVWEPEPEEDDVFQDNMPVAASGYHPEDSLESSDEAFGDARKQMQEIHEQLQTLREQMVTFDKEEDDSSLPTSPFDDRILNIPKGDKD</sequence>
<feature type="compositionally biased region" description="Basic and acidic residues" evidence="1">
    <location>
        <begin position="940"/>
        <end position="949"/>
    </location>
</feature>
<reference evidence="2" key="1">
    <citation type="submission" date="2021-03" db="EMBL/GenBank/DDBJ databases">
        <authorList>
            <person name="Bekaert M."/>
        </authorList>
    </citation>
    <scope>NUCLEOTIDE SEQUENCE</scope>
</reference>
<feature type="compositionally biased region" description="Polar residues" evidence="1">
    <location>
        <begin position="59"/>
        <end position="87"/>
    </location>
</feature>
<feature type="compositionally biased region" description="Basic and acidic residues" evidence="1">
    <location>
        <begin position="186"/>
        <end position="195"/>
    </location>
</feature>
<comment type="caution">
    <text evidence="2">The sequence shown here is derived from an EMBL/GenBank/DDBJ whole genome shotgun (WGS) entry which is preliminary data.</text>
</comment>
<evidence type="ECO:0000256" key="1">
    <source>
        <dbReference type="SAM" id="MobiDB-lite"/>
    </source>
</evidence>
<dbReference type="EMBL" id="CAJPWZ010003335">
    <property type="protein sequence ID" value="CAG2258112.1"/>
    <property type="molecule type" value="Genomic_DNA"/>
</dbReference>
<organism evidence="2 3">
    <name type="scientific">Mytilus edulis</name>
    <name type="common">Blue mussel</name>
    <dbReference type="NCBI Taxonomy" id="6550"/>
    <lineage>
        <taxon>Eukaryota</taxon>
        <taxon>Metazoa</taxon>
        <taxon>Spiralia</taxon>
        <taxon>Lophotrochozoa</taxon>
        <taxon>Mollusca</taxon>
        <taxon>Bivalvia</taxon>
        <taxon>Autobranchia</taxon>
        <taxon>Pteriomorphia</taxon>
        <taxon>Mytilida</taxon>
        <taxon>Mytiloidea</taxon>
        <taxon>Mytilidae</taxon>
        <taxon>Mytilinae</taxon>
        <taxon>Mytilus</taxon>
    </lineage>
</organism>
<feature type="compositionally biased region" description="Acidic residues" evidence="1">
    <location>
        <begin position="957"/>
        <end position="988"/>
    </location>
</feature>
<feature type="compositionally biased region" description="Basic and acidic residues" evidence="1">
    <location>
        <begin position="1095"/>
        <end position="1108"/>
    </location>
</feature>
<keyword evidence="3" id="KW-1185">Reference proteome</keyword>
<feature type="region of interest" description="Disordered" evidence="1">
    <location>
        <begin position="903"/>
        <end position="988"/>
    </location>
</feature>
<name>A0A8S3VJH7_MYTED</name>
<dbReference type="Proteomes" id="UP000683360">
    <property type="component" value="Unassembled WGS sequence"/>
</dbReference>